<comment type="caution">
    <text evidence="7">The sequence shown here is derived from an EMBL/GenBank/DDBJ whole genome shotgun (WGS) entry which is preliminary data.</text>
</comment>
<dbReference type="GO" id="GO:0016020">
    <property type="term" value="C:membrane"/>
    <property type="evidence" value="ECO:0007669"/>
    <property type="project" value="UniProtKB-SubCell"/>
</dbReference>
<comment type="subcellular location">
    <subcellularLocation>
        <location evidence="1">Membrane</location>
        <topology evidence="1">Multi-pass membrane protein</topology>
    </subcellularLocation>
</comment>
<dbReference type="AlphaFoldDB" id="A0A0A6P173"/>
<dbReference type="InterPro" id="IPR000620">
    <property type="entry name" value="EamA_dom"/>
</dbReference>
<feature type="transmembrane region" description="Helical" evidence="5">
    <location>
        <begin position="180"/>
        <end position="199"/>
    </location>
</feature>
<feature type="transmembrane region" description="Helical" evidence="5">
    <location>
        <begin position="205"/>
        <end position="225"/>
    </location>
</feature>
<sequence length="291" mass="32974">MRYRQSLQIGIIFIIISELLFTSMAAIIKLLSTDLPTESLVFFRNFFVVLILLPWILRHGTTKINSQPFRFHLVRSLSGVGAMYCFFYIYAHLPLAEAVLFRMTVPFFIPIICAWWLGEAVPMQIRWAILIGFFGVVVILKLGMVTFSPVVLIALMGSLLAALAKSAIRRMSDTEASIHIVFYFSFISMLVSVVPLWWAWVTPTWQEYALLLLIAILATVAQLLMTQAYQRAPAAQIGPFGYVSVIFAALYGWLFWNEVIDLWFFSGGGLIIVAGFLIIQNQKTDKINVKD</sequence>
<keyword evidence="2 5" id="KW-0812">Transmembrane</keyword>
<feature type="transmembrane region" description="Helical" evidence="5">
    <location>
        <begin position="125"/>
        <end position="144"/>
    </location>
</feature>
<proteinExistence type="predicted"/>
<gene>
    <name evidence="7" type="ORF">THIOM_003643</name>
</gene>
<organism evidence="7 8">
    <name type="scientific">Candidatus Thiomargarita nelsonii</name>
    <dbReference type="NCBI Taxonomy" id="1003181"/>
    <lineage>
        <taxon>Bacteria</taxon>
        <taxon>Pseudomonadati</taxon>
        <taxon>Pseudomonadota</taxon>
        <taxon>Gammaproteobacteria</taxon>
        <taxon>Thiotrichales</taxon>
        <taxon>Thiotrichaceae</taxon>
        <taxon>Thiomargarita</taxon>
    </lineage>
</organism>
<evidence type="ECO:0000256" key="5">
    <source>
        <dbReference type="SAM" id="Phobius"/>
    </source>
</evidence>
<feature type="transmembrane region" description="Helical" evidence="5">
    <location>
        <begin position="237"/>
        <end position="256"/>
    </location>
</feature>
<evidence type="ECO:0000256" key="2">
    <source>
        <dbReference type="ARBA" id="ARBA00022692"/>
    </source>
</evidence>
<protein>
    <submittedName>
        <fullName evidence="7">Membrane protein containing DUF6, transmembrane</fullName>
    </submittedName>
</protein>
<reference evidence="7 8" key="1">
    <citation type="submission" date="2016-05" db="EMBL/GenBank/DDBJ databases">
        <title>Single-cell genome of chain-forming Candidatus Thiomargarita nelsonii and comparison to other large sulfur-oxidizing bacteria.</title>
        <authorList>
            <person name="Winkel M."/>
            <person name="Salman V."/>
            <person name="Woyke T."/>
            <person name="Schulz-Vogt H."/>
            <person name="Richter M."/>
            <person name="Flood B."/>
            <person name="Bailey J."/>
            <person name="Amann R."/>
            <person name="Mussmann M."/>
        </authorList>
    </citation>
    <scope>NUCLEOTIDE SEQUENCE [LARGE SCALE GENOMIC DNA]</scope>
    <source>
        <strain evidence="7 8">THI036</strain>
    </source>
</reference>
<evidence type="ECO:0000256" key="3">
    <source>
        <dbReference type="ARBA" id="ARBA00022989"/>
    </source>
</evidence>
<feature type="domain" description="EamA" evidence="6">
    <location>
        <begin position="150"/>
        <end position="279"/>
    </location>
</feature>
<feature type="domain" description="EamA" evidence="6">
    <location>
        <begin position="9"/>
        <end position="140"/>
    </location>
</feature>
<dbReference type="InterPro" id="IPR037185">
    <property type="entry name" value="EmrE-like"/>
</dbReference>
<dbReference type="Proteomes" id="UP000076962">
    <property type="component" value="Unassembled WGS sequence"/>
</dbReference>
<evidence type="ECO:0000313" key="8">
    <source>
        <dbReference type="Proteomes" id="UP000076962"/>
    </source>
</evidence>
<feature type="transmembrane region" description="Helical" evidence="5">
    <location>
        <begin position="69"/>
        <end position="93"/>
    </location>
</feature>
<feature type="transmembrane region" description="Helical" evidence="5">
    <location>
        <begin position="7"/>
        <end position="28"/>
    </location>
</feature>
<evidence type="ECO:0000256" key="1">
    <source>
        <dbReference type="ARBA" id="ARBA00004141"/>
    </source>
</evidence>
<feature type="transmembrane region" description="Helical" evidence="5">
    <location>
        <begin position="99"/>
        <end position="118"/>
    </location>
</feature>
<keyword evidence="4 5" id="KW-0472">Membrane</keyword>
<feature type="transmembrane region" description="Helical" evidence="5">
    <location>
        <begin position="262"/>
        <end position="279"/>
    </location>
</feature>
<dbReference type="EMBL" id="LUTY01002222">
    <property type="protein sequence ID" value="OAD20631.1"/>
    <property type="molecule type" value="Genomic_DNA"/>
</dbReference>
<dbReference type="PANTHER" id="PTHR22911">
    <property type="entry name" value="ACYL-MALONYL CONDENSING ENZYME-RELATED"/>
    <property type="match status" value="1"/>
</dbReference>
<evidence type="ECO:0000313" key="7">
    <source>
        <dbReference type="EMBL" id="OAD20631.1"/>
    </source>
</evidence>
<keyword evidence="3 5" id="KW-1133">Transmembrane helix</keyword>
<evidence type="ECO:0000256" key="4">
    <source>
        <dbReference type="ARBA" id="ARBA00023136"/>
    </source>
</evidence>
<dbReference type="PANTHER" id="PTHR22911:SF6">
    <property type="entry name" value="SOLUTE CARRIER FAMILY 35 MEMBER G1"/>
    <property type="match status" value="1"/>
</dbReference>
<feature type="transmembrane region" description="Helical" evidence="5">
    <location>
        <begin position="40"/>
        <end position="57"/>
    </location>
</feature>
<accession>A0A0A6P173</accession>
<name>A0A0A6P173_9GAMM</name>
<dbReference type="Pfam" id="PF00892">
    <property type="entry name" value="EamA"/>
    <property type="match status" value="2"/>
</dbReference>
<dbReference type="SUPFAM" id="SSF103481">
    <property type="entry name" value="Multidrug resistance efflux transporter EmrE"/>
    <property type="match status" value="2"/>
</dbReference>
<keyword evidence="8" id="KW-1185">Reference proteome</keyword>
<evidence type="ECO:0000259" key="6">
    <source>
        <dbReference type="Pfam" id="PF00892"/>
    </source>
</evidence>